<evidence type="ECO:0000256" key="6">
    <source>
        <dbReference type="SAM" id="MobiDB-lite"/>
    </source>
</evidence>
<dbReference type="InterPro" id="IPR006664">
    <property type="entry name" value="OMP_bac"/>
</dbReference>
<dbReference type="PANTHER" id="PTHR30329">
    <property type="entry name" value="STATOR ELEMENT OF FLAGELLAR MOTOR COMPLEX"/>
    <property type="match status" value="1"/>
</dbReference>
<feature type="region of interest" description="Disordered" evidence="6">
    <location>
        <begin position="177"/>
        <end position="208"/>
    </location>
</feature>
<keyword evidence="10" id="KW-1185">Reference proteome</keyword>
<dbReference type="Proteomes" id="UP000631300">
    <property type="component" value="Unassembled WGS sequence"/>
</dbReference>
<evidence type="ECO:0000256" key="7">
    <source>
        <dbReference type="SAM" id="SignalP"/>
    </source>
</evidence>
<dbReference type="GO" id="GO:0005509">
    <property type="term" value="F:calcium ion binding"/>
    <property type="evidence" value="ECO:0007669"/>
    <property type="project" value="InterPro"/>
</dbReference>
<dbReference type="InterPro" id="IPR006665">
    <property type="entry name" value="OmpA-like"/>
</dbReference>
<dbReference type="GO" id="GO:0007155">
    <property type="term" value="P:cell adhesion"/>
    <property type="evidence" value="ECO:0007669"/>
    <property type="project" value="InterPro"/>
</dbReference>
<dbReference type="Gene3D" id="4.10.1080.10">
    <property type="entry name" value="TSP type-3 repeat"/>
    <property type="match status" value="1"/>
</dbReference>
<sequence>MNKKFTLASLTLALLSAPVFAQQDDAPDYDSWIGLFGTKYSTDEDRDAPGIVDDGKGMGLEYGFRFTQSWAARIEYTALELDYVDGTAAERNDSGHMIGADAMYFLPDDVFYFFGGIKHQNMADSYTLGNIGIGKHWNAGDRVKFITEVAAYHDFDENFNDYSVKLGLAIPFGSAGSSSASSSMPAAPADSDNDGVVNSNDRCPNTPAGTRVDANGCAMEADDDNDGVMNSADQCPNTRTGAEVDANGCEIKDSDMDGVRDRNDECADTPRGDKVDANGCTIFDEEEVSITLRVLFDRESAVVEQPNDPEIQAFADFMKRYGSTSATIEGHTSAPGTEAYNMDLSKRRAASFKDLMVDQYGIAADRLDTVGYGETQLLDTDNDAEAHRVNRRISVSVSEMVKVPEER</sequence>
<dbReference type="PRINTS" id="PR01021">
    <property type="entry name" value="OMPADOMAIN"/>
</dbReference>
<dbReference type="CDD" id="cd07185">
    <property type="entry name" value="OmpA_C-like"/>
    <property type="match status" value="1"/>
</dbReference>
<dbReference type="Gene3D" id="2.40.160.20">
    <property type="match status" value="1"/>
</dbReference>
<evidence type="ECO:0000256" key="2">
    <source>
        <dbReference type="ARBA" id="ARBA00022729"/>
    </source>
</evidence>
<dbReference type="Pfam" id="PF02412">
    <property type="entry name" value="TSP_3"/>
    <property type="match status" value="2"/>
</dbReference>
<reference evidence="9" key="1">
    <citation type="journal article" date="2014" name="Int. J. Syst. Evol. Microbiol.">
        <title>Complete genome sequence of Corynebacterium casei LMG S-19264T (=DSM 44701T), isolated from a smear-ripened cheese.</title>
        <authorList>
            <consortium name="US DOE Joint Genome Institute (JGI-PGF)"/>
            <person name="Walter F."/>
            <person name="Albersmeier A."/>
            <person name="Kalinowski J."/>
            <person name="Ruckert C."/>
        </authorList>
    </citation>
    <scope>NUCLEOTIDE SEQUENCE</scope>
    <source>
        <strain evidence="9">KCTC 22164</strain>
    </source>
</reference>
<dbReference type="InterPro" id="IPR003367">
    <property type="entry name" value="Thrombospondin_3-like_rpt"/>
</dbReference>
<feature type="chain" id="PRO_5036987811" description="OmpA-like domain-containing protein" evidence="7">
    <location>
        <begin position="22"/>
        <end position="407"/>
    </location>
</feature>
<protein>
    <recommendedName>
        <fullName evidence="8">OmpA-like domain-containing protein</fullName>
    </recommendedName>
</protein>
<dbReference type="InterPro" id="IPR050330">
    <property type="entry name" value="Bact_OuterMem_StrucFunc"/>
</dbReference>
<gene>
    <name evidence="9" type="ORF">GCM10007391_16470</name>
</gene>
<dbReference type="PROSITE" id="PS51123">
    <property type="entry name" value="OMPA_2"/>
    <property type="match status" value="1"/>
</dbReference>
<dbReference type="EMBL" id="BMXP01000003">
    <property type="protein sequence ID" value="GGW83609.1"/>
    <property type="molecule type" value="Genomic_DNA"/>
</dbReference>
<comment type="caution">
    <text evidence="9">The sequence shown here is derived from an EMBL/GenBank/DDBJ whole genome shotgun (WGS) entry which is preliminary data.</text>
</comment>
<dbReference type="GO" id="GO:0009279">
    <property type="term" value="C:cell outer membrane"/>
    <property type="evidence" value="ECO:0007669"/>
    <property type="project" value="UniProtKB-SubCell"/>
</dbReference>
<evidence type="ECO:0000256" key="1">
    <source>
        <dbReference type="ARBA" id="ARBA00004442"/>
    </source>
</evidence>
<feature type="domain" description="OmpA-like" evidence="8">
    <location>
        <begin position="283"/>
        <end position="401"/>
    </location>
</feature>
<keyword evidence="3 5" id="KW-0472">Membrane</keyword>
<evidence type="ECO:0000313" key="10">
    <source>
        <dbReference type="Proteomes" id="UP000631300"/>
    </source>
</evidence>
<proteinExistence type="predicted"/>
<dbReference type="InterPro" id="IPR036737">
    <property type="entry name" value="OmpA-like_sf"/>
</dbReference>
<accession>A0A918JJ14</accession>
<reference evidence="9" key="2">
    <citation type="submission" date="2020-09" db="EMBL/GenBank/DDBJ databases">
        <authorList>
            <person name="Sun Q."/>
            <person name="Kim S."/>
        </authorList>
    </citation>
    <scope>NUCLEOTIDE SEQUENCE</scope>
    <source>
        <strain evidence="9">KCTC 22164</strain>
    </source>
</reference>
<evidence type="ECO:0000256" key="3">
    <source>
        <dbReference type="ARBA" id="ARBA00023136"/>
    </source>
</evidence>
<dbReference type="Pfam" id="PF00691">
    <property type="entry name" value="OmpA"/>
    <property type="match status" value="1"/>
</dbReference>
<dbReference type="RefSeq" id="WP_189405261.1">
    <property type="nucleotide sequence ID" value="NZ_BMXP01000003.1"/>
</dbReference>
<feature type="signal peptide" evidence="7">
    <location>
        <begin position="1"/>
        <end position="21"/>
    </location>
</feature>
<keyword evidence="4" id="KW-0998">Cell outer membrane</keyword>
<dbReference type="InterPro" id="IPR028974">
    <property type="entry name" value="TSP_type-3_rpt"/>
</dbReference>
<evidence type="ECO:0000313" key="9">
    <source>
        <dbReference type="EMBL" id="GGW83609.1"/>
    </source>
</evidence>
<dbReference type="Gene3D" id="3.30.1330.60">
    <property type="entry name" value="OmpA-like domain"/>
    <property type="match status" value="1"/>
</dbReference>
<organism evidence="9 10">
    <name type="scientific">Alteromonas halophila</name>
    <dbReference type="NCBI Taxonomy" id="516698"/>
    <lineage>
        <taxon>Bacteria</taxon>
        <taxon>Pseudomonadati</taxon>
        <taxon>Pseudomonadota</taxon>
        <taxon>Gammaproteobacteria</taxon>
        <taxon>Alteromonadales</taxon>
        <taxon>Alteromonadaceae</taxon>
        <taxon>Alteromonas/Salinimonas group</taxon>
        <taxon>Alteromonas</taxon>
    </lineage>
</organism>
<dbReference type="SUPFAM" id="SSF103647">
    <property type="entry name" value="TSP type-3 repeat"/>
    <property type="match status" value="1"/>
</dbReference>
<dbReference type="AlphaFoldDB" id="A0A918JJ14"/>
<name>A0A918JJ14_9ALTE</name>
<feature type="region of interest" description="Disordered" evidence="6">
    <location>
        <begin position="252"/>
        <end position="272"/>
    </location>
</feature>
<dbReference type="PANTHER" id="PTHR30329:SF21">
    <property type="entry name" value="LIPOPROTEIN YIAD-RELATED"/>
    <property type="match status" value="1"/>
</dbReference>
<evidence type="ECO:0000259" key="8">
    <source>
        <dbReference type="PROSITE" id="PS51123"/>
    </source>
</evidence>
<feature type="compositionally biased region" description="Low complexity" evidence="6">
    <location>
        <begin position="177"/>
        <end position="201"/>
    </location>
</feature>
<dbReference type="SUPFAM" id="SSF103088">
    <property type="entry name" value="OmpA-like"/>
    <property type="match status" value="1"/>
</dbReference>
<evidence type="ECO:0000256" key="4">
    <source>
        <dbReference type="ARBA" id="ARBA00023237"/>
    </source>
</evidence>
<comment type="subcellular location">
    <subcellularLocation>
        <location evidence="1">Cell outer membrane</location>
    </subcellularLocation>
</comment>
<evidence type="ECO:0000256" key="5">
    <source>
        <dbReference type="PROSITE-ProRule" id="PRU00473"/>
    </source>
</evidence>
<keyword evidence="2 7" id="KW-0732">Signal</keyword>